<keyword evidence="2" id="KW-1185">Reference proteome</keyword>
<name>A0A7R8HBA6_LEPSM</name>
<proteinExistence type="predicted"/>
<evidence type="ECO:0000313" key="1">
    <source>
        <dbReference type="EMBL" id="CAF2978572.1"/>
    </source>
</evidence>
<gene>
    <name evidence="1" type="ORF">LSAA_11730</name>
</gene>
<dbReference type="Proteomes" id="UP000675881">
    <property type="component" value="Chromosome 6"/>
</dbReference>
<evidence type="ECO:0000313" key="2">
    <source>
        <dbReference type="Proteomes" id="UP000675881"/>
    </source>
</evidence>
<dbReference type="AlphaFoldDB" id="A0A7R8HBA6"/>
<accession>A0A7R8HBA6</accession>
<organism evidence="1 2">
    <name type="scientific">Lepeophtheirus salmonis</name>
    <name type="common">Salmon louse</name>
    <name type="synonym">Caligus salmonis</name>
    <dbReference type="NCBI Taxonomy" id="72036"/>
    <lineage>
        <taxon>Eukaryota</taxon>
        <taxon>Metazoa</taxon>
        <taxon>Ecdysozoa</taxon>
        <taxon>Arthropoda</taxon>
        <taxon>Crustacea</taxon>
        <taxon>Multicrustacea</taxon>
        <taxon>Hexanauplia</taxon>
        <taxon>Copepoda</taxon>
        <taxon>Siphonostomatoida</taxon>
        <taxon>Caligidae</taxon>
        <taxon>Lepeophtheirus</taxon>
    </lineage>
</organism>
<reference evidence="1" key="1">
    <citation type="submission" date="2021-02" db="EMBL/GenBank/DDBJ databases">
        <authorList>
            <person name="Bekaert M."/>
        </authorList>
    </citation>
    <scope>NUCLEOTIDE SEQUENCE</scope>
    <source>
        <strain evidence="1">IoA-00</strain>
    </source>
</reference>
<sequence length="183" mass="21201">MTRRVRQKEVKHPYNPTSLENLFIPPAYLRTHVRDNLLIWDSNYSNTLCRSLLFGTPSNLRHGLQDTSNWILDGTFKKCLWRKFTAQDLAPEYWVVNYEIPSRLWVPFLSPLLAKWIDLGGFSIQICPDIWKLSLDILKILGFGPLQTNLYSASHPGISTMHVTLESHEPITSWKASIMVFSR</sequence>
<dbReference type="EMBL" id="HG994585">
    <property type="protein sequence ID" value="CAF2978572.1"/>
    <property type="molecule type" value="Genomic_DNA"/>
</dbReference>
<protein>
    <submittedName>
        <fullName evidence="1">(salmon louse) hypothetical protein</fullName>
    </submittedName>
</protein>